<name>A0A7J5XEX5_DISMA</name>
<evidence type="ECO:0000256" key="7">
    <source>
        <dbReference type="ARBA" id="ARBA00022701"/>
    </source>
</evidence>
<keyword evidence="6" id="KW-0963">Cytoplasm</keyword>
<evidence type="ECO:0000256" key="8">
    <source>
        <dbReference type="ARBA" id="ARBA00022846"/>
    </source>
</evidence>
<feature type="compositionally biased region" description="Basic and acidic residues" evidence="14">
    <location>
        <begin position="324"/>
        <end position="336"/>
    </location>
</feature>
<comment type="subunit">
    <text evidence="13">Homodimer. Interacts with HOOK1. Interacts with HOOK2. Interacts with HOOK3.</text>
</comment>
<dbReference type="EMBL" id="JAAKFY010000025">
    <property type="protein sequence ID" value="KAF3835147.1"/>
    <property type="molecule type" value="Genomic_DNA"/>
</dbReference>
<feature type="compositionally biased region" description="Basic and acidic residues" evidence="14">
    <location>
        <begin position="407"/>
        <end position="418"/>
    </location>
</feature>
<keyword evidence="12" id="KW-0966">Cell projection</keyword>
<evidence type="ECO:0000256" key="1">
    <source>
        <dbReference type="ARBA" id="ARBA00002213"/>
    </source>
</evidence>
<dbReference type="GO" id="GO:0031514">
    <property type="term" value="C:motile cilium"/>
    <property type="evidence" value="ECO:0007669"/>
    <property type="project" value="UniProtKB-SubCell"/>
</dbReference>
<comment type="caution">
    <text evidence="15">The sequence shown here is derived from an EMBL/GenBank/DDBJ whole genome shotgun (WGS) entry which is preliminary data.</text>
</comment>
<evidence type="ECO:0000256" key="9">
    <source>
        <dbReference type="ARBA" id="ARBA00023054"/>
    </source>
</evidence>
<evidence type="ECO:0000256" key="5">
    <source>
        <dbReference type="ARBA" id="ARBA00022306"/>
    </source>
</evidence>
<accession>A0A7J5XEX5</accession>
<feature type="compositionally biased region" description="Polar residues" evidence="14">
    <location>
        <begin position="533"/>
        <end position="552"/>
    </location>
</feature>
<dbReference type="InterPro" id="IPR026687">
    <property type="entry name" value="CCDC181"/>
</dbReference>
<dbReference type="GO" id="GO:0008017">
    <property type="term" value="F:microtubule binding"/>
    <property type="evidence" value="ECO:0007669"/>
    <property type="project" value="InterPro"/>
</dbReference>
<keyword evidence="16" id="KW-1185">Reference proteome</keyword>
<dbReference type="PANTHER" id="PTHR14320:SF2">
    <property type="entry name" value="COILED-COIL DOMAIN-CONTAINING PROTEIN 181"/>
    <property type="match status" value="1"/>
</dbReference>
<comment type="function">
    <text evidence="1">Microtubule-binding protein that localizes to the microtubular manchette of elongating spermatids.</text>
</comment>
<protein>
    <recommendedName>
        <fullName evidence="5">Coiled-coil domain-containing protein 181</fullName>
    </recommendedName>
</protein>
<keyword evidence="8" id="KW-0282">Flagellum</keyword>
<feature type="compositionally biased region" description="Basic and acidic residues" evidence="14">
    <location>
        <begin position="553"/>
        <end position="582"/>
    </location>
</feature>
<keyword evidence="11" id="KW-0206">Cytoskeleton</keyword>
<comment type="subcellular location">
    <subcellularLocation>
        <location evidence="2">Cell projection</location>
        <location evidence="2">Cilium</location>
        <location evidence="2">Flagellum</location>
    </subcellularLocation>
    <subcellularLocation>
        <location evidence="3">Cytoplasm</location>
        <location evidence="3">Cytoskeleton</location>
    </subcellularLocation>
</comment>
<dbReference type="PANTHER" id="PTHR14320">
    <property type="entry name" value="COILED-COIL DOMAIN-CONTAINING PROTEIN 181"/>
    <property type="match status" value="1"/>
</dbReference>
<evidence type="ECO:0000313" key="16">
    <source>
        <dbReference type="Proteomes" id="UP000518266"/>
    </source>
</evidence>
<sequence length="725" mass="82759">MTRGVQIIKEDSSNTSSLSSVLDVEAFLVRIEIPGEPPSPSFLCHRSTLNVPPSTTSRALQKSACVCMINISILVLISPFLSCSSPMSVTGGDMNPLHLSKISPSGSFSSEIGDTFVAISARWKWLALAKNPATAAAAVTAAAPLSRAPLLVLPAPALPAVPCDMNRTLEPLENHLVPRRSVLDGGIVTKQAGRMVVSDIALNSTGILSKDPPVLIMSGVVITKSQDEYEDDFEKDLDWLISEESRSEDQGPDFKDIEAEIDKELEEDEKQKRKKRKPRSLKEEKRGKKSEELKEDEERWPSPMDPLEQRQPNKSSTILPPPPEMEKTEEEKKYIQEKIQQANRELQDQEAPSMTRRRRLHFKEALVDLVVSPQQFEKGDTGEVEGEQCIKDSKVEIEVSGKLSELKLSPRQERESGRAAESIEGGLKEGKVLVEKDGKFDLVSLKEVESMGLLPPIANSNMDFSFSRHTEQTVSSSKTSRSSSSPRAGSHPFHQGINQLPAPRPPAQPRSRPSSATHSQRGTQWRNSKRRVQSATGTPCQATYSLSPQQKELLQRIEERKNRLTREEEQRKQEEEEQKRQENELAFKAWLMKKREQFQEEKRIHRAQEMERNSAKRDSSDPEETFRLWLQRKQEQQQRERHLLELKRLEEDSGYLLRSREECERAFKLWLKRKRAEKQAEQQAARERSRRLVLEDRRARRMRDLLCTVNETKPFRFTEQLDHRF</sequence>
<evidence type="ECO:0000256" key="14">
    <source>
        <dbReference type="SAM" id="MobiDB-lite"/>
    </source>
</evidence>
<proteinExistence type="inferred from homology"/>
<evidence type="ECO:0000313" key="15">
    <source>
        <dbReference type="EMBL" id="KAF3835147.1"/>
    </source>
</evidence>
<feature type="compositionally biased region" description="Basic and acidic residues" evidence="14">
    <location>
        <begin position="280"/>
        <end position="300"/>
    </location>
</feature>
<organism evidence="15 16">
    <name type="scientific">Dissostichus mawsoni</name>
    <name type="common">Antarctic cod</name>
    <dbReference type="NCBI Taxonomy" id="36200"/>
    <lineage>
        <taxon>Eukaryota</taxon>
        <taxon>Metazoa</taxon>
        <taxon>Chordata</taxon>
        <taxon>Craniata</taxon>
        <taxon>Vertebrata</taxon>
        <taxon>Euteleostomi</taxon>
        <taxon>Actinopterygii</taxon>
        <taxon>Neopterygii</taxon>
        <taxon>Teleostei</taxon>
        <taxon>Neoteleostei</taxon>
        <taxon>Acanthomorphata</taxon>
        <taxon>Eupercaria</taxon>
        <taxon>Perciformes</taxon>
        <taxon>Notothenioidei</taxon>
        <taxon>Nototheniidae</taxon>
        <taxon>Dissostichus</taxon>
    </lineage>
</organism>
<feature type="region of interest" description="Disordered" evidence="14">
    <location>
        <begin position="451"/>
        <end position="582"/>
    </location>
</feature>
<evidence type="ECO:0000256" key="11">
    <source>
        <dbReference type="ARBA" id="ARBA00023212"/>
    </source>
</evidence>
<feature type="compositionally biased region" description="Polar residues" evidence="14">
    <location>
        <begin position="517"/>
        <end position="526"/>
    </location>
</feature>
<evidence type="ECO:0000256" key="10">
    <source>
        <dbReference type="ARBA" id="ARBA00023069"/>
    </source>
</evidence>
<dbReference type="OrthoDB" id="6288248at2759"/>
<evidence type="ECO:0000256" key="3">
    <source>
        <dbReference type="ARBA" id="ARBA00004245"/>
    </source>
</evidence>
<gene>
    <name evidence="15" type="ORF">F7725_027705</name>
</gene>
<evidence type="ECO:0000256" key="4">
    <source>
        <dbReference type="ARBA" id="ARBA00005737"/>
    </source>
</evidence>
<feature type="region of interest" description="Disordered" evidence="14">
    <location>
        <begin position="407"/>
        <end position="430"/>
    </location>
</feature>
<feature type="compositionally biased region" description="Low complexity" evidence="14">
    <location>
        <begin position="475"/>
        <end position="485"/>
    </location>
</feature>
<keyword evidence="9" id="KW-0175">Coiled coil</keyword>
<evidence type="ECO:0000256" key="6">
    <source>
        <dbReference type="ARBA" id="ARBA00022490"/>
    </source>
</evidence>
<feature type="region of interest" description="Disordered" evidence="14">
    <location>
        <begin position="267"/>
        <end position="359"/>
    </location>
</feature>
<evidence type="ECO:0000256" key="12">
    <source>
        <dbReference type="ARBA" id="ARBA00023273"/>
    </source>
</evidence>
<dbReference type="Proteomes" id="UP000518266">
    <property type="component" value="Unassembled WGS sequence"/>
</dbReference>
<dbReference type="GO" id="GO:0005874">
    <property type="term" value="C:microtubule"/>
    <property type="evidence" value="ECO:0007669"/>
    <property type="project" value="UniProtKB-KW"/>
</dbReference>
<evidence type="ECO:0000256" key="2">
    <source>
        <dbReference type="ARBA" id="ARBA00004230"/>
    </source>
</evidence>
<comment type="similarity">
    <text evidence="4">Belongs to the CCDC181 family.</text>
</comment>
<reference evidence="15 16" key="1">
    <citation type="submission" date="2020-03" db="EMBL/GenBank/DDBJ databases">
        <title>Dissostichus mawsoni Genome sequencing and assembly.</title>
        <authorList>
            <person name="Park H."/>
        </authorList>
    </citation>
    <scope>NUCLEOTIDE SEQUENCE [LARGE SCALE GENOMIC DNA]</scope>
    <source>
        <strain evidence="15">DM0001</strain>
        <tissue evidence="15">Muscle</tissue>
    </source>
</reference>
<dbReference type="AlphaFoldDB" id="A0A7J5XEX5"/>
<keyword evidence="10" id="KW-0969">Cilium</keyword>
<keyword evidence="7" id="KW-0493">Microtubule</keyword>
<evidence type="ECO:0000256" key="13">
    <source>
        <dbReference type="ARBA" id="ARBA00047162"/>
    </source>
</evidence>